<feature type="repeat" description="ANK" evidence="3">
    <location>
        <begin position="105"/>
        <end position="137"/>
    </location>
</feature>
<feature type="repeat" description="ANK" evidence="3">
    <location>
        <begin position="39"/>
        <end position="71"/>
    </location>
</feature>
<sequence>MMSEGYEFLKAVRERDGTKVTEALSQPGAVVVNARDISTGQTALHIVTERRDPVWIRFLTAKGANPNVRDKAGNTPLSIAVRLGLVEGAKELIEAGAHVDVTGDTGETPLIAAIHRRDMAMVRLLLEKGANPDRTDTSGRSARDYAELLGSDSRIAEAIAAADETKAAQGQSYGPKL</sequence>
<organism evidence="4 5">
    <name type="scientific">Pelagerythrobacter aerophilus</name>
    <dbReference type="NCBI Taxonomy" id="2306995"/>
    <lineage>
        <taxon>Bacteria</taxon>
        <taxon>Pseudomonadati</taxon>
        <taxon>Pseudomonadota</taxon>
        <taxon>Alphaproteobacteria</taxon>
        <taxon>Sphingomonadales</taxon>
        <taxon>Erythrobacteraceae</taxon>
        <taxon>Pelagerythrobacter</taxon>
    </lineage>
</organism>
<gene>
    <name evidence="4" type="ORF">D2V04_08540</name>
</gene>
<dbReference type="Proteomes" id="UP000285092">
    <property type="component" value="Unassembled WGS sequence"/>
</dbReference>
<name>A0A418NI87_9SPHN</name>
<feature type="repeat" description="ANK" evidence="3">
    <location>
        <begin position="72"/>
        <end position="104"/>
    </location>
</feature>
<comment type="caution">
    <text evidence="4">The sequence shown here is derived from an EMBL/GenBank/DDBJ whole genome shotgun (WGS) entry which is preliminary data.</text>
</comment>
<dbReference type="Pfam" id="PF00023">
    <property type="entry name" value="Ank"/>
    <property type="match status" value="1"/>
</dbReference>
<accession>A0A418NI87</accession>
<reference evidence="4 5" key="1">
    <citation type="submission" date="2018-08" db="EMBL/GenBank/DDBJ databases">
        <title>Altererythrobacter sp.Ery1 and Ery12, the genome sequencing of novel strains in genus Alterythrobacter.</title>
        <authorList>
            <person name="Cheng H."/>
            <person name="Wu Y.-H."/>
            <person name="Fang C."/>
            <person name="Xu X.-W."/>
        </authorList>
    </citation>
    <scope>NUCLEOTIDE SEQUENCE [LARGE SCALE GENOMIC DNA]</scope>
    <source>
        <strain evidence="4 5">Ery1</strain>
    </source>
</reference>
<dbReference type="InterPro" id="IPR002110">
    <property type="entry name" value="Ankyrin_rpt"/>
</dbReference>
<evidence type="ECO:0000256" key="2">
    <source>
        <dbReference type="ARBA" id="ARBA00023043"/>
    </source>
</evidence>
<dbReference type="PANTHER" id="PTHR24171">
    <property type="entry name" value="ANKYRIN REPEAT DOMAIN-CONTAINING PROTEIN 39-RELATED"/>
    <property type="match status" value="1"/>
</dbReference>
<dbReference type="EMBL" id="QXFK01000016">
    <property type="protein sequence ID" value="RIV78238.1"/>
    <property type="molecule type" value="Genomic_DNA"/>
</dbReference>
<evidence type="ECO:0000313" key="4">
    <source>
        <dbReference type="EMBL" id="RIV78238.1"/>
    </source>
</evidence>
<dbReference type="AlphaFoldDB" id="A0A418NI87"/>
<dbReference type="SUPFAM" id="SSF48403">
    <property type="entry name" value="Ankyrin repeat"/>
    <property type="match status" value="1"/>
</dbReference>
<dbReference type="InterPro" id="IPR036770">
    <property type="entry name" value="Ankyrin_rpt-contain_sf"/>
</dbReference>
<evidence type="ECO:0000256" key="1">
    <source>
        <dbReference type="ARBA" id="ARBA00022737"/>
    </source>
</evidence>
<dbReference type="PROSITE" id="PS50297">
    <property type="entry name" value="ANK_REP_REGION"/>
    <property type="match status" value="3"/>
</dbReference>
<keyword evidence="2 3" id="KW-0040">ANK repeat</keyword>
<dbReference type="Gene3D" id="1.25.40.20">
    <property type="entry name" value="Ankyrin repeat-containing domain"/>
    <property type="match status" value="1"/>
</dbReference>
<keyword evidence="5" id="KW-1185">Reference proteome</keyword>
<dbReference type="Pfam" id="PF12796">
    <property type="entry name" value="Ank_2"/>
    <property type="match status" value="1"/>
</dbReference>
<keyword evidence="1" id="KW-0677">Repeat</keyword>
<dbReference type="OrthoDB" id="7390289at2"/>
<proteinExistence type="predicted"/>
<evidence type="ECO:0000313" key="5">
    <source>
        <dbReference type="Proteomes" id="UP000285092"/>
    </source>
</evidence>
<evidence type="ECO:0000256" key="3">
    <source>
        <dbReference type="PROSITE-ProRule" id="PRU00023"/>
    </source>
</evidence>
<dbReference type="SMART" id="SM00248">
    <property type="entry name" value="ANK"/>
    <property type="match status" value="3"/>
</dbReference>
<protein>
    <submittedName>
        <fullName evidence="4">Ankyrin repeat domain-containing protein</fullName>
    </submittedName>
</protein>
<dbReference type="PROSITE" id="PS50088">
    <property type="entry name" value="ANK_REPEAT"/>
    <property type="match status" value="3"/>
</dbReference>